<dbReference type="SMART" id="SM00192">
    <property type="entry name" value="LDLa"/>
    <property type="match status" value="3"/>
</dbReference>
<dbReference type="SUPFAM" id="SSF57424">
    <property type="entry name" value="LDL receptor-like module"/>
    <property type="match status" value="3"/>
</dbReference>
<keyword evidence="4" id="KW-1185">Reference proteome</keyword>
<dbReference type="GO" id="GO:0005041">
    <property type="term" value="F:low-density lipoprotein particle receptor activity"/>
    <property type="evidence" value="ECO:0007669"/>
    <property type="project" value="TreeGrafter"/>
</dbReference>
<dbReference type="InterPro" id="IPR051221">
    <property type="entry name" value="LDLR-related"/>
</dbReference>
<dbReference type="InterPro" id="IPR036055">
    <property type="entry name" value="LDL_receptor-like_sf"/>
</dbReference>
<evidence type="ECO:0000313" key="4">
    <source>
        <dbReference type="Proteomes" id="UP000271974"/>
    </source>
</evidence>
<dbReference type="AlphaFoldDB" id="A0A3S0ZSQ4"/>
<dbReference type="PROSITE" id="PS50068">
    <property type="entry name" value="LDLRA_2"/>
    <property type="match status" value="2"/>
</dbReference>
<dbReference type="EMBL" id="RQTK01000156">
    <property type="protein sequence ID" value="RUS85902.1"/>
    <property type="molecule type" value="Genomic_DNA"/>
</dbReference>
<dbReference type="CDD" id="cd00112">
    <property type="entry name" value="LDLa"/>
    <property type="match status" value="1"/>
</dbReference>
<keyword evidence="1 2" id="KW-1015">Disulfide bond</keyword>
<evidence type="ECO:0000256" key="1">
    <source>
        <dbReference type="ARBA" id="ARBA00023157"/>
    </source>
</evidence>
<feature type="non-terminal residue" evidence="3">
    <location>
        <position position="181"/>
    </location>
</feature>
<protein>
    <submittedName>
        <fullName evidence="3">Uncharacterized protein</fullName>
    </submittedName>
</protein>
<evidence type="ECO:0000313" key="3">
    <source>
        <dbReference type="EMBL" id="RUS85902.1"/>
    </source>
</evidence>
<dbReference type="Proteomes" id="UP000271974">
    <property type="component" value="Unassembled WGS sequence"/>
</dbReference>
<gene>
    <name evidence="3" type="ORF">EGW08_006305</name>
</gene>
<organism evidence="3 4">
    <name type="scientific">Elysia chlorotica</name>
    <name type="common">Eastern emerald elysia</name>
    <name type="synonym">Sea slug</name>
    <dbReference type="NCBI Taxonomy" id="188477"/>
    <lineage>
        <taxon>Eukaryota</taxon>
        <taxon>Metazoa</taxon>
        <taxon>Spiralia</taxon>
        <taxon>Lophotrochozoa</taxon>
        <taxon>Mollusca</taxon>
        <taxon>Gastropoda</taxon>
        <taxon>Heterobranchia</taxon>
        <taxon>Euthyneura</taxon>
        <taxon>Panpulmonata</taxon>
        <taxon>Sacoglossa</taxon>
        <taxon>Placobranchoidea</taxon>
        <taxon>Plakobranchidae</taxon>
        <taxon>Elysia</taxon>
    </lineage>
</organism>
<dbReference type="PRINTS" id="PR00261">
    <property type="entry name" value="LDLRECEPTOR"/>
</dbReference>
<name>A0A3S0ZSQ4_ELYCH</name>
<feature type="disulfide bond" evidence="2">
    <location>
        <begin position="44"/>
        <end position="59"/>
    </location>
</feature>
<feature type="disulfide bond" evidence="2">
    <location>
        <begin position="165"/>
        <end position="180"/>
    </location>
</feature>
<dbReference type="GO" id="GO:0005886">
    <property type="term" value="C:plasma membrane"/>
    <property type="evidence" value="ECO:0007669"/>
    <property type="project" value="TreeGrafter"/>
</dbReference>
<dbReference type="STRING" id="188477.A0A3S0ZSQ4"/>
<dbReference type="GO" id="GO:0043235">
    <property type="term" value="C:receptor complex"/>
    <property type="evidence" value="ECO:0007669"/>
    <property type="project" value="TreeGrafter"/>
</dbReference>
<dbReference type="InterPro" id="IPR002172">
    <property type="entry name" value="LDrepeatLR_classA_rpt"/>
</dbReference>
<dbReference type="PANTHER" id="PTHR22722:SF5">
    <property type="entry name" value="LOW-DENSITY LIPOPROTEIN RECEPTOR-RELATED PROTEIN 1B"/>
    <property type="match status" value="1"/>
</dbReference>
<sequence>CDQVQDCKNAKDESPDMCIIPYYLMKDVYTCAISGTTVEAEARCDLRVDCTDKSDEQNCETCHFGLCSDGRCVPQPWLNDGEKDCVSVYGVADHDREISINGQSDCAFLCNSSYCIPVHYLHDKAIDCPMGEDELEYGQRPGIAPGYFKCSPMGNSVLLHPDRFCDGATDCPDGSDETGCH</sequence>
<dbReference type="Pfam" id="PF00057">
    <property type="entry name" value="Ldl_recept_a"/>
    <property type="match status" value="2"/>
</dbReference>
<reference evidence="3 4" key="1">
    <citation type="submission" date="2019-01" db="EMBL/GenBank/DDBJ databases">
        <title>A draft genome assembly of the solar-powered sea slug Elysia chlorotica.</title>
        <authorList>
            <person name="Cai H."/>
            <person name="Li Q."/>
            <person name="Fang X."/>
            <person name="Li J."/>
            <person name="Curtis N.E."/>
            <person name="Altenburger A."/>
            <person name="Shibata T."/>
            <person name="Feng M."/>
            <person name="Maeda T."/>
            <person name="Schwartz J.A."/>
            <person name="Shigenobu S."/>
            <person name="Lundholm N."/>
            <person name="Nishiyama T."/>
            <person name="Yang H."/>
            <person name="Hasebe M."/>
            <person name="Li S."/>
            <person name="Pierce S.K."/>
            <person name="Wang J."/>
        </authorList>
    </citation>
    <scope>NUCLEOTIDE SEQUENCE [LARGE SCALE GENOMIC DNA]</scope>
    <source>
        <strain evidence="3">EC2010</strain>
        <tissue evidence="3">Whole organism of an adult</tissue>
    </source>
</reference>
<comment type="caution">
    <text evidence="3">The sequence shown here is derived from an EMBL/GenBank/DDBJ whole genome shotgun (WGS) entry which is preliminary data.</text>
</comment>
<accession>A0A3S0ZSQ4</accession>
<dbReference type="OrthoDB" id="6142318at2759"/>
<feature type="non-terminal residue" evidence="3">
    <location>
        <position position="1"/>
    </location>
</feature>
<dbReference type="PANTHER" id="PTHR22722">
    <property type="entry name" value="LOW-DENSITY LIPOPROTEIN RECEPTOR-RELATED PROTEIN 2-RELATED"/>
    <property type="match status" value="1"/>
</dbReference>
<comment type="caution">
    <text evidence="2">Lacks conserved residue(s) required for the propagation of feature annotation.</text>
</comment>
<proteinExistence type="predicted"/>
<evidence type="ECO:0000256" key="2">
    <source>
        <dbReference type="PROSITE-ProRule" id="PRU00124"/>
    </source>
</evidence>
<dbReference type="Gene3D" id="4.10.400.10">
    <property type="entry name" value="Low-density Lipoprotein Receptor"/>
    <property type="match status" value="3"/>
</dbReference>